<dbReference type="Proteomes" id="UP001054837">
    <property type="component" value="Unassembled WGS sequence"/>
</dbReference>
<feature type="domain" description="RING-type" evidence="11">
    <location>
        <begin position="24"/>
        <end position="63"/>
    </location>
</feature>
<organism evidence="12 13">
    <name type="scientific">Caerostris darwini</name>
    <dbReference type="NCBI Taxonomy" id="1538125"/>
    <lineage>
        <taxon>Eukaryota</taxon>
        <taxon>Metazoa</taxon>
        <taxon>Ecdysozoa</taxon>
        <taxon>Arthropoda</taxon>
        <taxon>Chelicerata</taxon>
        <taxon>Arachnida</taxon>
        <taxon>Araneae</taxon>
        <taxon>Araneomorphae</taxon>
        <taxon>Entelegynae</taxon>
        <taxon>Araneoidea</taxon>
        <taxon>Araneidae</taxon>
        <taxon>Caerostris</taxon>
    </lineage>
</organism>
<keyword evidence="13" id="KW-1185">Reference proteome</keyword>
<accession>A0AAV4VCF6</accession>
<evidence type="ECO:0000313" key="13">
    <source>
        <dbReference type="Proteomes" id="UP001054837"/>
    </source>
</evidence>
<feature type="compositionally biased region" description="Low complexity" evidence="10">
    <location>
        <begin position="319"/>
        <end position="384"/>
    </location>
</feature>
<dbReference type="SUPFAM" id="SSF57850">
    <property type="entry name" value="RING/U-box"/>
    <property type="match status" value="1"/>
</dbReference>
<evidence type="ECO:0000256" key="6">
    <source>
        <dbReference type="ARBA" id="ARBA00022833"/>
    </source>
</evidence>
<dbReference type="PANTHER" id="PTHR46077:SF1">
    <property type="entry name" value="TOP1 BINDING ARGININE_SERINE RICH PROTEIN, E3 UBIQUITIN LIGASE"/>
    <property type="match status" value="1"/>
</dbReference>
<keyword evidence="7" id="KW-0805">Transcription regulation</keyword>
<dbReference type="GO" id="GO:0061630">
    <property type="term" value="F:ubiquitin protein ligase activity"/>
    <property type="evidence" value="ECO:0007669"/>
    <property type="project" value="UniProtKB-EC"/>
</dbReference>
<evidence type="ECO:0000313" key="12">
    <source>
        <dbReference type="EMBL" id="GIY67640.1"/>
    </source>
</evidence>
<dbReference type="GO" id="GO:0006513">
    <property type="term" value="P:protein monoubiquitination"/>
    <property type="evidence" value="ECO:0007669"/>
    <property type="project" value="TreeGrafter"/>
</dbReference>
<feature type="region of interest" description="Disordered" evidence="10">
    <location>
        <begin position="233"/>
        <end position="278"/>
    </location>
</feature>
<evidence type="ECO:0000256" key="8">
    <source>
        <dbReference type="ARBA" id="ARBA00023163"/>
    </source>
</evidence>
<evidence type="ECO:0000256" key="9">
    <source>
        <dbReference type="PROSITE-ProRule" id="PRU00175"/>
    </source>
</evidence>
<sequence>MSQNRKKTSDQKKRARSSSPEEECAICFEPVRETAGTDSCSHAFCFPCLSVWASKKQECPLCKRKFDNIVFPVQQDNRFENHHIPTCTGLTRPCTTAQKNSLVFVPLNPRSRFRNIEYTPNQSVHHTTINIPRSDRRPVQSPYYLRPRLRPQNSCCSYHRGQTVSYSSTHRSAISSSPAAASSSASVFTSSLAAASSSTSLFSPSPAAAAASASNSNSINVVPNQSVHRIMKNIPRSGQRPVIRPYNLRERLHPRNSRYTQVRGQTVSQRSVGTNTMPTHRAVISSSPAASTSPAASSSPAAAASSSPAAAAAASPAASSSSPAAASTSPASSSSSPAASSSSPAASSSSPAASSSSPAASSSSPAAASTSPASSSSSPDASSSVTNSNSINVGPSTSGLINNTYSNVSEFEEDDDFQIIKIIESGQYSTDEEESSDETSSDEEESADEVCDEEESADEIYDEDESADDSYYEEASADESYYDASADESFYEASADESYYEEESADESADEMQALFNEED</sequence>
<dbReference type="InterPro" id="IPR013083">
    <property type="entry name" value="Znf_RING/FYVE/PHD"/>
</dbReference>
<keyword evidence="5 9" id="KW-0863">Zinc-finger</keyword>
<dbReference type="GO" id="GO:0000209">
    <property type="term" value="P:protein polyubiquitination"/>
    <property type="evidence" value="ECO:0007669"/>
    <property type="project" value="TreeGrafter"/>
</dbReference>
<dbReference type="PANTHER" id="PTHR46077">
    <property type="entry name" value="E3 UBIQUITIN-PROTEIN LIGASE TOPORS"/>
    <property type="match status" value="1"/>
</dbReference>
<keyword evidence="3" id="KW-0808">Transferase</keyword>
<dbReference type="InterPro" id="IPR001841">
    <property type="entry name" value="Znf_RING"/>
</dbReference>
<evidence type="ECO:0000256" key="10">
    <source>
        <dbReference type="SAM" id="MobiDB-lite"/>
    </source>
</evidence>
<dbReference type="EC" id="2.3.2.27" evidence="2"/>
<evidence type="ECO:0000256" key="2">
    <source>
        <dbReference type="ARBA" id="ARBA00012483"/>
    </source>
</evidence>
<evidence type="ECO:0000256" key="7">
    <source>
        <dbReference type="ARBA" id="ARBA00023015"/>
    </source>
</evidence>
<feature type="compositionally biased region" description="Acidic residues" evidence="10">
    <location>
        <begin position="430"/>
        <end position="510"/>
    </location>
</feature>
<dbReference type="PROSITE" id="PS00518">
    <property type="entry name" value="ZF_RING_1"/>
    <property type="match status" value="1"/>
</dbReference>
<keyword evidence="6" id="KW-0862">Zinc</keyword>
<keyword evidence="4" id="KW-0479">Metal-binding</keyword>
<evidence type="ECO:0000256" key="3">
    <source>
        <dbReference type="ARBA" id="ARBA00022679"/>
    </source>
</evidence>
<evidence type="ECO:0000256" key="4">
    <source>
        <dbReference type="ARBA" id="ARBA00022723"/>
    </source>
</evidence>
<name>A0AAV4VCF6_9ARAC</name>
<evidence type="ECO:0000256" key="5">
    <source>
        <dbReference type="ARBA" id="ARBA00022771"/>
    </source>
</evidence>
<comment type="caution">
    <text evidence="12">The sequence shown here is derived from an EMBL/GenBank/DDBJ whole genome shotgun (WGS) entry which is preliminary data.</text>
</comment>
<dbReference type="Pfam" id="PF00097">
    <property type="entry name" value="zf-C3HC4"/>
    <property type="match status" value="1"/>
</dbReference>
<dbReference type="InterPro" id="IPR018957">
    <property type="entry name" value="Znf_C3HC4_RING-type"/>
</dbReference>
<proteinExistence type="predicted"/>
<evidence type="ECO:0000256" key="1">
    <source>
        <dbReference type="ARBA" id="ARBA00000900"/>
    </source>
</evidence>
<dbReference type="CDD" id="cd16574">
    <property type="entry name" value="RING-HC_Topors"/>
    <property type="match status" value="1"/>
</dbReference>
<keyword evidence="8" id="KW-0804">Transcription</keyword>
<feature type="compositionally biased region" description="Polar residues" evidence="10">
    <location>
        <begin position="257"/>
        <end position="278"/>
    </location>
</feature>
<dbReference type="GO" id="GO:0008270">
    <property type="term" value="F:zinc ion binding"/>
    <property type="evidence" value="ECO:0007669"/>
    <property type="project" value="UniProtKB-KW"/>
</dbReference>
<dbReference type="SMART" id="SM00184">
    <property type="entry name" value="RING"/>
    <property type="match status" value="1"/>
</dbReference>
<dbReference type="Gene3D" id="3.30.40.10">
    <property type="entry name" value="Zinc/RING finger domain, C3HC4 (zinc finger)"/>
    <property type="match status" value="1"/>
</dbReference>
<comment type="catalytic activity">
    <reaction evidence="1">
        <text>S-ubiquitinyl-[E2 ubiquitin-conjugating enzyme]-L-cysteine + [acceptor protein]-L-lysine = [E2 ubiquitin-conjugating enzyme]-L-cysteine + N(6)-ubiquitinyl-[acceptor protein]-L-lysine.</text>
        <dbReference type="EC" id="2.3.2.27"/>
    </reaction>
</comment>
<feature type="region of interest" description="Disordered" evidence="10">
    <location>
        <begin position="1"/>
        <end position="20"/>
    </location>
</feature>
<protein>
    <recommendedName>
        <fullName evidence="2">RING-type E3 ubiquitin transferase</fullName>
        <ecNumber evidence="2">2.3.2.27</ecNumber>
    </recommendedName>
</protein>
<dbReference type="InterPro" id="IPR017907">
    <property type="entry name" value="Znf_RING_CS"/>
</dbReference>
<reference evidence="12 13" key="1">
    <citation type="submission" date="2021-06" db="EMBL/GenBank/DDBJ databases">
        <title>Caerostris darwini draft genome.</title>
        <authorList>
            <person name="Kono N."/>
            <person name="Arakawa K."/>
        </authorList>
    </citation>
    <scope>NUCLEOTIDE SEQUENCE [LARGE SCALE GENOMIC DNA]</scope>
</reference>
<dbReference type="EMBL" id="BPLQ01012759">
    <property type="protein sequence ID" value="GIY67640.1"/>
    <property type="molecule type" value="Genomic_DNA"/>
</dbReference>
<feature type="compositionally biased region" description="Polar residues" evidence="10">
    <location>
        <begin position="385"/>
        <end position="409"/>
    </location>
</feature>
<dbReference type="PROSITE" id="PS50089">
    <property type="entry name" value="ZF_RING_2"/>
    <property type="match status" value="1"/>
</dbReference>
<dbReference type="InterPro" id="IPR058746">
    <property type="entry name" value="Znf_RING-type_Topors"/>
</dbReference>
<evidence type="ECO:0000259" key="11">
    <source>
        <dbReference type="PROSITE" id="PS50089"/>
    </source>
</evidence>
<feature type="region of interest" description="Disordered" evidence="10">
    <location>
        <begin position="319"/>
        <end position="520"/>
    </location>
</feature>
<dbReference type="AlphaFoldDB" id="A0AAV4VCF6"/>
<gene>
    <name evidence="12" type="ORF">CDAR_29541</name>
</gene>